<dbReference type="RefSeq" id="WP_191190427.1">
    <property type="nucleotide sequence ID" value="NZ_JACWMY010000009.1"/>
</dbReference>
<dbReference type="Pfam" id="PF13472">
    <property type="entry name" value="Lipase_GDSL_2"/>
    <property type="match status" value="1"/>
</dbReference>
<dbReference type="Proteomes" id="UP000606600">
    <property type="component" value="Unassembled WGS sequence"/>
</dbReference>
<organism evidence="2 3">
    <name type="scientific">Mucilaginibacter pankratovii</name>
    <dbReference type="NCBI Taxonomy" id="2772110"/>
    <lineage>
        <taxon>Bacteria</taxon>
        <taxon>Pseudomonadati</taxon>
        <taxon>Bacteroidota</taxon>
        <taxon>Sphingobacteriia</taxon>
        <taxon>Sphingobacteriales</taxon>
        <taxon>Sphingobacteriaceae</taxon>
        <taxon>Mucilaginibacter</taxon>
    </lineage>
</organism>
<protein>
    <recommendedName>
        <fullName evidence="1">SGNH hydrolase-type esterase domain-containing protein</fullName>
    </recommendedName>
</protein>
<dbReference type="InterPro" id="IPR036514">
    <property type="entry name" value="SGNH_hydro_sf"/>
</dbReference>
<accession>A0ABR7WTY5</accession>
<dbReference type="PANTHER" id="PTHR30383:SF5">
    <property type="entry name" value="SGNH HYDROLASE-TYPE ESTERASE DOMAIN-CONTAINING PROTEIN"/>
    <property type="match status" value="1"/>
</dbReference>
<keyword evidence="3" id="KW-1185">Reference proteome</keyword>
<comment type="caution">
    <text evidence="2">The sequence shown here is derived from an EMBL/GenBank/DDBJ whole genome shotgun (WGS) entry which is preliminary data.</text>
</comment>
<dbReference type="InterPro" id="IPR051532">
    <property type="entry name" value="Ester_Hydrolysis_Enzymes"/>
</dbReference>
<evidence type="ECO:0000313" key="3">
    <source>
        <dbReference type="Proteomes" id="UP000606600"/>
    </source>
</evidence>
<evidence type="ECO:0000259" key="1">
    <source>
        <dbReference type="Pfam" id="PF13472"/>
    </source>
</evidence>
<name>A0ABR7WTY5_9SPHI</name>
<evidence type="ECO:0000313" key="2">
    <source>
        <dbReference type="EMBL" id="MBD1365772.1"/>
    </source>
</evidence>
<dbReference type="InterPro" id="IPR013830">
    <property type="entry name" value="SGNH_hydro"/>
</dbReference>
<feature type="domain" description="SGNH hydrolase-type esterase" evidence="1">
    <location>
        <begin position="69"/>
        <end position="231"/>
    </location>
</feature>
<reference evidence="2 3" key="1">
    <citation type="submission" date="2020-09" db="EMBL/GenBank/DDBJ databases">
        <title>Novel species of Mucilaginibacter isolated from a glacier on the Tibetan Plateau.</title>
        <authorList>
            <person name="Liu Q."/>
            <person name="Xin Y.-H."/>
        </authorList>
    </citation>
    <scope>NUCLEOTIDE SEQUENCE [LARGE SCALE GENOMIC DNA]</scope>
    <source>
        <strain evidence="2 3">ZT4R22</strain>
    </source>
</reference>
<sequence>METRNRTNLLLTAVCYTKKACLPLFFCLLPVAAIGQNMRYDTIRYAKVYYQKRVAAFNSEKVVKYKIIFLGNSLTQFGDWSKLLGDSTILNRGIAGDNTYGVLARLNDIMIRKPGKLFIEIGINDISQNIPQQIISKNILSIVKQVHKNSPGTQVYITSILPTNDNVKTEYPASYHKNKQINFINSELMRHADAINYTYIDLNKQVKDKKGDLDIKYAKPDGIHLNQLGYGIWVKLINMEIIHHAKK</sequence>
<dbReference type="EMBL" id="JACWMY010000009">
    <property type="protein sequence ID" value="MBD1365772.1"/>
    <property type="molecule type" value="Genomic_DNA"/>
</dbReference>
<gene>
    <name evidence="2" type="ORF">IDJ77_18290</name>
</gene>
<dbReference type="SUPFAM" id="SSF52266">
    <property type="entry name" value="SGNH hydrolase"/>
    <property type="match status" value="1"/>
</dbReference>
<dbReference type="PANTHER" id="PTHR30383">
    <property type="entry name" value="THIOESTERASE 1/PROTEASE 1/LYSOPHOSPHOLIPASE L1"/>
    <property type="match status" value="1"/>
</dbReference>
<proteinExistence type="predicted"/>
<dbReference type="Gene3D" id="3.40.50.1110">
    <property type="entry name" value="SGNH hydrolase"/>
    <property type="match status" value="1"/>
</dbReference>